<evidence type="ECO:0000313" key="3">
    <source>
        <dbReference type="Proteomes" id="UP001152798"/>
    </source>
</evidence>
<dbReference type="EMBL" id="OV725078">
    <property type="protein sequence ID" value="CAH1392720.1"/>
    <property type="molecule type" value="Genomic_DNA"/>
</dbReference>
<accession>A0A9P0E8C3</accession>
<feature type="compositionally biased region" description="Low complexity" evidence="1">
    <location>
        <begin position="96"/>
        <end position="109"/>
    </location>
</feature>
<dbReference type="Proteomes" id="UP001152798">
    <property type="component" value="Chromosome 2"/>
</dbReference>
<evidence type="ECO:0000313" key="2">
    <source>
        <dbReference type="EMBL" id="CAH1392720.1"/>
    </source>
</evidence>
<organism evidence="2 3">
    <name type="scientific">Nezara viridula</name>
    <name type="common">Southern green stink bug</name>
    <name type="synonym">Cimex viridulus</name>
    <dbReference type="NCBI Taxonomy" id="85310"/>
    <lineage>
        <taxon>Eukaryota</taxon>
        <taxon>Metazoa</taxon>
        <taxon>Ecdysozoa</taxon>
        <taxon>Arthropoda</taxon>
        <taxon>Hexapoda</taxon>
        <taxon>Insecta</taxon>
        <taxon>Pterygota</taxon>
        <taxon>Neoptera</taxon>
        <taxon>Paraneoptera</taxon>
        <taxon>Hemiptera</taxon>
        <taxon>Heteroptera</taxon>
        <taxon>Panheteroptera</taxon>
        <taxon>Pentatomomorpha</taxon>
        <taxon>Pentatomoidea</taxon>
        <taxon>Pentatomidae</taxon>
        <taxon>Pentatominae</taxon>
        <taxon>Nezara</taxon>
    </lineage>
</organism>
<proteinExistence type="predicted"/>
<feature type="region of interest" description="Disordered" evidence="1">
    <location>
        <begin position="1"/>
        <end position="68"/>
    </location>
</feature>
<name>A0A9P0E8C3_NEZVI</name>
<feature type="compositionally biased region" description="Pro residues" evidence="1">
    <location>
        <begin position="83"/>
        <end position="93"/>
    </location>
</feature>
<evidence type="ECO:0000256" key="1">
    <source>
        <dbReference type="SAM" id="MobiDB-lite"/>
    </source>
</evidence>
<keyword evidence="3" id="KW-1185">Reference proteome</keyword>
<feature type="region of interest" description="Disordered" evidence="1">
    <location>
        <begin position="83"/>
        <end position="109"/>
    </location>
</feature>
<reference evidence="2" key="1">
    <citation type="submission" date="2022-01" db="EMBL/GenBank/DDBJ databases">
        <authorList>
            <person name="King R."/>
        </authorList>
    </citation>
    <scope>NUCLEOTIDE SEQUENCE</scope>
</reference>
<sequence length="192" mass="21340">MQYEIGGAPRRPRPRCVLSPSGPELSETEEDSSREAGRPAVDNGNTDQPINKIKQEREESKAAVAGPPTFSLPVPFPFPHPFLPPAPAYPPQPTHSSASSHSSESSSGSQQTWSFEEQFKQVRVVIFRRLLTTWCYFSTCLNGLAINFHLRETLQDHVPPSPPHPQPPPGYTYHADVSCLYAKHVVLQLIFV</sequence>
<gene>
    <name evidence="2" type="ORF">NEZAVI_LOCUS3492</name>
</gene>
<dbReference type="AlphaFoldDB" id="A0A9P0E8C3"/>
<protein>
    <submittedName>
        <fullName evidence="2">Uncharacterized protein</fullName>
    </submittedName>
</protein>